<name>A0A024TK13_9STRA</name>
<dbReference type="EMBL" id="KI913988">
    <property type="protein sequence ID" value="ETV93926.1"/>
    <property type="molecule type" value="Genomic_DNA"/>
</dbReference>
<reference evidence="1" key="1">
    <citation type="submission" date="2013-12" db="EMBL/GenBank/DDBJ databases">
        <title>The Genome Sequence of Aphanomyces invadans NJM9701.</title>
        <authorList>
            <consortium name="The Broad Institute Genomics Platform"/>
            <person name="Russ C."/>
            <person name="Tyler B."/>
            <person name="van West P."/>
            <person name="Dieguez-Uribeondo J."/>
            <person name="Young S.K."/>
            <person name="Zeng Q."/>
            <person name="Gargeya S."/>
            <person name="Fitzgerald M."/>
            <person name="Abouelleil A."/>
            <person name="Alvarado L."/>
            <person name="Chapman S.B."/>
            <person name="Gainer-Dewar J."/>
            <person name="Goldberg J."/>
            <person name="Griggs A."/>
            <person name="Gujja S."/>
            <person name="Hansen M."/>
            <person name="Howarth C."/>
            <person name="Imamovic A."/>
            <person name="Ireland A."/>
            <person name="Larimer J."/>
            <person name="McCowan C."/>
            <person name="Murphy C."/>
            <person name="Pearson M."/>
            <person name="Poon T.W."/>
            <person name="Priest M."/>
            <person name="Roberts A."/>
            <person name="Saif S."/>
            <person name="Shea T."/>
            <person name="Sykes S."/>
            <person name="Wortman J."/>
            <person name="Nusbaum C."/>
            <person name="Birren B."/>
        </authorList>
    </citation>
    <scope>NUCLEOTIDE SEQUENCE [LARGE SCALE GENOMIC DNA]</scope>
    <source>
        <strain evidence="1">NJM9701</strain>
    </source>
</reference>
<organism evidence="1">
    <name type="scientific">Aphanomyces invadans</name>
    <dbReference type="NCBI Taxonomy" id="157072"/>
    <lineage>
        <taxon>Eukaryota</taxon>
        <taxon>Sar</taxon>
        <taxon>Stramenopiles</taxon>
        <taxon>Oomycota</taxon>
        <taxon>Saprolegniomycetes</taxon>
        <taxon>Saprolegniales</taxon>
        <taxon>Verrucalvaceae</taxon>
        <taxon>Aphanomyces</taxon>
    </lineage>
</organism>
<protein>
    <submittedName>
        <fullName evidence="1">Uncharacterized protein</fullName>
    </submittedName>
</protein>
<sequence>MCVAHSPGVTCVCMQPDVVSADVDTMSNPCLTTRPALNAIVLLAAGSLRPPSSCMERSAVMVCPVDEAMTSRSAAAAPGTAAARTTAPSSMGCNLSTNEKWACGGHLSNNTAAEHPSIQFAHMSAATAADGGFDFLPDVDESIFHDLDMSSTASSGYTSQDDATAPTLHLVKHNKKKRPNKVLIELMSLQHDQVELERQLFELERQRALRMEHSTSDVAKWEQMARHQLALKIKAVRENEELRSMLVEQTAYQHQLESMVLKKPRFMMMKLQDDQWRVLQLSADGDKRLTAIHAIADRQLESIEGDMITSGLADAPDEFESFRYATEGLQRTAEAMASSIMHGTLFDASNAAWHTLQFMQTRGRSTHVPSDTCTYTIDDDTLYIRSRYTLPSSKLETNVILKRTVAAGRVVHVVWRTVLGDDAMPFSADSFVSDQCGWMTIVRGHAPHTVVCKAYYKAVLANSTDDSIHTLSQMMREIHLRDAPVDMTSVDVMHAAFENGFRAFAATMRRYMAT</sequence>
<evidence type="ECO:0000313" key="1">
    <source>
        <dbReference type="EMBL" id="ETV93926.1"/>
    </source>
</evidence>
<accession>A0A024TK13</accession>
<dbReference type="AlphaFoldDB" id="A0A024TK13"/>
<gene>
    <name evidence="1" type="ORF">H310_12269</name>
</gene>
<dbReference type="GeneID" id="20089319"/>
<dbReference type="VEuPathDB" id="FungiDB:H310_12269"/>
<dbReference type="OrthoDB" id="66005at2759"/>
<dbReference type="RefSeq" id="XP_008877488.1">
    <property type="nucleotide sequence ID" value="XM_008879266.1"/>
</dbReference>
<proteinExistence type="predicted"/>